<gene>
    <name evidence="1" type="ORF">KI387_028929</name>
</gene>
<proteinExistence type="predicted"/>
<comment type="caution">
    <text evidence="1">The sequence shown here is derived from an EMBL/GenBank/DDBJ whole genome shotgun (WGS) entry which is preliminary data.</text>
</comment>
<feature type="non-terminal residue" evidence="1">
    <location>
        <position position="108"/>
    </location>
</feature>
<dbReference type="AlphaFoldDB" id="A0AA38CHD0"/>
<protein>
    <submittedName>
        <fullName evidence="1">Uncharacterized protein</fullName>
    </submittedName>
</protein>
<evidence type="ECO:0000313" key="2">
    <source>
        <dbReference type="Proteomes" id="UP000824469"/>
    </source>
</evidence>
<organism evidence="1 2">
    <name type="scientific">Taxus chinensis</name>
    <name type="common">Chinese yew</name>
    <name type="synonym">Taxus wallichiana var. chinensis</name>
    <dbReference type="NCBI Taxonomy" id="29808"/>
    <lineage>
        <taxon>Eukaryota</taxon>
        <taxon>Viridiplantae</taxon>
        <taxon>Streptophyta</taxon>
        <taxon>Embryophyta</taxon>
        <taxon>Tracheophyta</taxon>
        <taxon>Spermatophyta</taxon>
        <taxon>Pinopsida</taxon>
        <taxon>Pinidae</taxon>
        <taxon>Conifers II</taxon>
        <taxon>Cupressales</taxon>
        <taxon>Taxaceae</taxon>
        <taxon>Taxus</taxon>
    </lineage>
</organism>
<dbReference type="OMA" id="TYSEFGW"/>
<evidence type="ECO:0000313" key="1">
    <source>
        <dbReference type="EMBL" id="KAH9297247.1"/>
    </source>
</evidence>
<reference evidence="1 2" key="1">
    <citation type="journal article" date="2021" name="Nat. Plants">
        <title>The Taxus genome provides insights into paclitaxel biosynthesis.</title>
        <authorList>
            <person name="Xiong X."/>
            <person name="Gou J."/>
            <person name="Liao Q."/>
            <person name="Li Y."/>
            <person name="Zhou Q."/>
            <person name="Bi G."/>
            <person name="Li C."/>
            <person name="Du R."/>
            <person name="Wang X."/>
            <person name="Sun T."/>
            <person name="Guo L."/>
            <person name="Liang H."/>
            <person name="Lu P."/>
            <person name="Wu Y."/>
            <person name="Zhang Z."/>
            <person name="Ro D.K."/>
            <person name="Shang Y."/>
            <person name="Huang S."/>
            <person name="Yan J."/>
        </authorList>
    </citation>
    <scope>NUCLEOTIDE SEQUENCE [LARGE SCALE GENOMIC DNA]</scope>
    <source>
        <strain evidence="1">Ta-2019</strain>
    </source>
</reference>
<name>A0AA38CHD0_TAXCH</name>
<dbReference type="Proteomes" id="UP000824469">
    <property type="component" value="Unassembled WGS sequence"/>
</dbReference>
<accession>A0AA38CHD0</accession>
<sequence>MTYSEFGWNRKDNVINLSSITSDTPTFTLLRGLGFVIAPHNIPYEKFMTSIEDVIEGLAMHVVEEVGQDCSVSFQKANTPNSNITEEKKLALQEINENKDVVIMKVDK</sequence>
<keyword evidence="2" id="KW-1185">Reference proteome</keyword>
<dbReference type="EMBL" id="JAHRHJ020000010">
    <property type="protein sequence ID" value="KAH9297247.1"/>
    <property type="molecule type" value="Genomic_DNA"/>
</dbReference>